<gene>
    <name evidence="2" type="ORF">GCM10008957_49350</name>
</gene>
<accession>A0A918CNL8</accession>
<name>A0A918CNL8_9DEIO</name>
<dbReference type="Pfam" id="PF07110">
    <property type="entry name" value="EthD"/>
    <property type="match status" value="1"/>
</dbReference>
<sequence length="100" mass="10526">MYKLTVLYPVPADPAAFDAHYSSVHVPLVHELPGLLRLEVAHVVATPDGSTPPYHLMAELYFADIESLQASMGGPQGQAAAADMSNFSSGATMLVCAVTP</sequence>
<proteinExistence type="predicted"/>
<evidence type="ECO:0000313" key="2">
    <source>
        <dbReference type="EMBL" id="GGR33151.1"/>
    </source>
</evidence>
<dbReference type="InterPro" id="IPR009799">
    <property type="entry name" value="EthD_dom"/>
</dbReference>
<dbReference type="Gene3D" id="3.30.70.100">
    <property type="match status" value="1"/>
</dbReference>
<dbReference type="Proteomes" id="UP000603865">
    <property type="component" value="Unassembled WGS sequence"/>
</dbReference>
<reference evidence="2" key="2">
    <citation type="submission" date="2020-09" db="EMBL/GenBank/DDBJ databases">
        <authorList>
            <person name="Sun Q."/>
            <person name="Ohkuma M."/>
        </authorList>
    </citation>
    <scope>NUCLEOTIDE SEQUENCE</scope>
    <source>
        <strain evidence="2">JCM 31311</strain>
    </source>
</reference>
<dbReference type="InterPro" id="IPR011008">
    <property type="entry name" value="Dimeric_a/b-barrel"/>
</dbReference>
<keyword evidence="3" id="KW-1185">Reference proteome</keyword>
<dbReference type="AlphaFoldDB" id="A0A918CNL8"/>
<organism evidence="2 3">
    <name type="scientific">Deinococcus ruber</name>
    <dbReference type="NCBI Taxonomy" id="1848197"/>
    <lineage>
        <taxon>Bacteria</taxon>
        <taxon>Thermotogati</taxon>
        <taxon>Deinococcota</taxon>
        <taxon>Deinococci</taxon>
        <taxon>Deinococcales</taxon>
        <taxon>Deinococcaceae</taxon>
        <taxon>Deinococcus</taxon>
    </lineage>
</organism>
<dbReference type="RefSeq" id="WP_189093184.1">
    <property type="nucleotide sequence ID" value="NZ_BMQL01000058.1"/>
</dbReference>
<evidence type="ECO:0000313" key="3">
    <source>
        <dbReference type="Proteomes" id="UP000603865"/>
    </source>
</evidence>
<comment type="caution">
    <text evidence="2">The sequence shown here is derived from an EMBL/GenBank/DDBJ whole genome shotgun (WGS) entry which is preliminary data.</text>
</comment>
<evidence type="ECO:0000259" key="1">
    <source>
        <dbReference type="Pfam" id="PF07110"/>
    </source>
</evidence>
<dbReference type="EMBL" id="BMQL01000058">
    <property type="protein sequence ID" value="GGR33151.1"/>
    <property type="molecule type" value="Genomic_DNA"/>
</dbReference>
<dbReference type="PANTHER" id="PTHR40260">
    <property type="entry name" value="BLR8190 PROTEIN"/>
    <property type="match status" value="1"/>
</dbReference>
<dbReference type="PANTHER" id="PTHR40260:SF2">
    <property type="entry name" value="BLR8190 PROTEIN"/>
    <property type="match status" value="1"/>
</dbReference>
<reference evidence="2" key="1">
    <citation type="journal article" date="2014" name="Int. J. Syst. Evol. Microbiol.">
        <title>Complete genome sequence of Corynebacterium casei LMG S-19264T (=DSM 44701T), isolated from a smear-ripened cheese.</title>
        <authorList>
            <consortium name="US DOE Joint Genome Institute (JGI-PGF)"/>
            <person name="Walter F."/>
            <person name="Albersmeier A."/>
            <person name="Kalinowski J."/>
            <person name="Ruckert C."/>
        </authorList>
    </citation>
    <scope>NUCLEOTIDE SEQUENCE</scope>
    <source>
        <strain evidence="2">JCM 31311</strain>
    </source>
</reference>
<dbReference type="SUPFAM" id="SSF54909">
    <property type="entry name" value="Dimeric alpha+beta barrel"/>
    <property type="match status" value="1"/>
</dbReference>
<dbReference type="NCBIfam" id="TIGR02118">
    <property type="entry name" value="EthD family reductase"/>
    <property type="match status" value="1"/>
</dbReference>
<dbReference type="GO" id="GO:0016491">
    <property type="term" value="F:oxidoreductase activity"/>
    <property type="evidence" value="ECO:0007669"/>
    <property type="project" value="InterPro"/>
</dbReference>
<protein>
    <recommendedName>
        <fullName evidence="1">EthD domain-containing protein</fullName>
    </recommendedName>
</protein>
<feature type="domain" description="EthD" evidence="1">
    <location>
        <begin position="12"/>
        <end position="89"/>
    </location>
</feature>